<gene>
    <name evidence="5" type="primary">hcaB_2</name>
    <name evidence="5" type="ORF">Dcar01_01513</name>
</gene>
<dbReference type="PANTHER" id="PTHR43391">
    <property type="entry name" value="RETINOL DEHYDROGENASE-RELATED"/>
    <property type="match status" value="1"/>
</dbReference>
<proteinExistence type="inferred from homology"/>
<keyword evidence="6" id="KW-1185">Reference proteome</keyword>
<feature type="domain" description="Ketoreductase" evidence="4">
    <location>
        <begin position="10"/>
        <end position="195"/>
    </location>
</feature>
<dbReference type="RefSeq" id="WP_345463287.1">
    <property type="nucleotide sequence ID" value="NZ_BAABRP010000004.1"/>
</dbReference>
<evidence type="ECO:0000256" key="1">
    <source>
        <dbReference type="ARBA" id="ARBA00006484"/>
    </source>
</evidence>
<dbReference type="SUPFAM" id="SSF51735">
    <property type="entry name" value="NAD(P)-binding Rossmann-fold domains"/>
    <property type="match status" value="1"/>
</dbReference>
<evidence type="ECO:0000256" key="2">
    <source>
        <dbReference type="ARBA" id="ARBA00023002"/>
    </source>
</evidence>
<accession>A0ABP9W614</accession>
<protein>
    <submittedName>
        <fullName evidence="5">3-phenylpropionate-dihydrodiol/cinnamic acid-dihydrodiol dehydrogenase</fullName>
    </submittedName>
</protein>
<dbReference type="Pfam" id="PF00106">
    <property type="entry name" value="adh_short"/>
    <property type="match status" value="1"/>
</dbReference>
<keyword evidence="2" id="KW-0560">Oxidoreductase</keyword>
<comment type="similarity">
    <text evidence="1 3">Belongs to the short-chain dehydrogenases/reductases (SDR) family.</text>
</comment>
<evidence type="ECO:0000313" key="6">
    <source>
        <dbReference type="Proteomes" id="UP001401887"/>
    </source>
</evidence>
<dbReference type="EMBL" id="BAABRP010000004">
    <property type="protein sequence ID" value="GAA5512789.1"/>
    <property type="molecule type" value="Genomic_DNA"/>
</dbReference>
<evidence type="ECO:0000313" key="5">
    <source>
        <dbReference type="EMBL" id="GAA5512789.1"/>
    </source>
</evidence>
<dbReference type="PROSITE" id="PS00061">
    <property type="entry name" value="ADH_SHORT"/>
    <property type="match status" value="1"/>
</dbReference>
<dbReference type="Gene3D" id="3.40.50.720">
    <property type="entry name" value="NAD(P)-binding Rossmann-like Domain"/>
    <property type="match status" value="1"/>
</dbReference>
<dbReference type="InterPro" id="IPR036291">
    <property type="entry name" value="NAD(P)-bd_dom_sf"/>
</dbReference>
<dbReference type="Proteomes" id="UP001401887">
    <property type="component" value="Unassembled WGS sequence"/>
</dbReference>
<comment type="caution">
    <text evidence="5">The sequence shown here is derived from an EMBL/GenBank/DDBJ whole genome shotgun (WGS) entry which is preliminary data.</text>
</comment>
<dbReference type="NCBIfam" id="NF005495">
    <property type="entry name" value="PRK07109.1"/>
    <property type="match status" value="1"/>
</dbReference>
<name>A0ABP9W614_9DEIO</name>
<dbReference type="CDD" id="cd05360">
    <property type="entry name" value="SDR_c3"/>
    <property type="match status" value="1"/>
</dbReference>
<dbReference type="InterPro" id="IPR020904">
    <property type="entry name" value="Sc_DH/Rdtase_CS"/>
</dbReference>
<evidence type="ECO:0000256" key="3">
    <source>
        <dbReference type="RuleBase" id="RU000363"/>
    </source>
</evidence>
<dbReference type="PRINTS" id="PR00081">
    <property type="entry name" value="GDHRDH"/>
</dbReference>
<dbReference type="PANTHER" id="PTHR43391:SF82">
    <property type="entry name" value="OXIDOREDUCTASE SADH-RELATED"/>
    <property type="match status" value="1"/>
</dbReference>
<dbReference type="InterPro" id="IPR057326">
    <property type="entry name" value="KR_dom"/>
</dbReference>
<reference evidence="5 6" key="1">
    <citation type="submission" date="2024-02" db="EMBL/GenBank/DDBJ databases">
        <title>Deinococcus carri NBRC 110142.</title>
        <authorList>
            <person name="Ichikawa N."/>
            <person name="Katano-Makiyama Y."/>
            <person name="Hidaka K."/>
        </authorList>
    </citation>
    <scope>NUCLEOTIDE SEQUENCE [LARGE SCALE GENOMIC DNA]</scope>
    <source>
        <strain evidence="5 6">NBRC 110142</strain>
    </source>
</reference>
<dbReference type="SMART" id="SM00822">
    <property type="entry name" value="PKS_KR"/>
    <property type="match status" value="1"/>
</dbReference>
<sequence>MVKLKPLNEQVMVLTGASSGIGLSTARMAARQGVRLVLAARSEQALRQLTQEIVDGGGQAVFAVADVSREEDVERIAELARATYGGFDTWVNNAGVGMYGELMDLSVEDMRRLFDINFWGVVYGSRAAVRGLRERGGALINMGSVTSEQTIPLQALYSASKHAVKGFTDGLRMELDHDGVPVAVTLIKPGPIDTPFPLNARNYLDAEPQHVPPVYAPETVARAVLHAATTPTRETYVGGGGKGIAASGEFAPHATEQALAAVAIPRTHSDKPPLPPGRSILYHASERLEERGDYPGMVQSVSLYTEAANHRKWLGAGLIGAGLAAALWRRSQRD</sequence>
<evidence type="ECO:0000259" key="4">
    <source>
        <dbReference type="SMART" id="SM00822"/>
    </source>
</evidence>
<dbReference type="PRINTS" id="PR00080">
    <property type="entry name" value="SDRFAMILY"/>
</dbReference>
<organism evidence="5 6">
    <name type="scientific">Deinococcus carri</name>
    <dbReference type="NCBI Taxonomy" id="1211323"/>
    <lineage>
        <taxon>Bacteria</taxon>
        <taxon>Thermotogati</taxon>
        <taxon>Deinococcota</taxon>
        <taxon>Deinococci</taxon>
        <taxon>Deinococcales</taxon>
        <taxon>Deinococcaceae</taxon>
        <taxon>Deinococcus</taxon>
    </lineage>
</organism>
<dbReference type="InterPro" id="IPR002347">
    <property type="entry name" value="SDR_fam"/>
</dbReference>